<organism evidence="1 2">
    <name type="scientific">Eisenbergiella tayi</name>
    <dbReference type="NCBI Taxonomy" id="1432052"/>
    <lineage>
        <taxon>Bacteria</taxon>
        <taxon>Bacillati</taxon>
        <taxon>Bacillota</taxon>
        <taxon>Clostridia</taxon>
        <taxon>Lachnospirales</taxon>
        <taxon>Lachnospiraceae</taxon>
        <taxon>Eisenbergiella</taxon>
    </lineage>
</organism>
<dbReference type="GO" id="GO:0032259">
    <property type="term" value="P:methylation"/>
    <property type="evidence" value="ECO:0007669"/>
    <property type="project" value="UniProtKB-KW"/>
</dbReference>
<comment type="caution">
    <text evidence="1">The sequence shown here is derived from an EMBL/GenBank/DDBJ whole genome shotgun (WGS) entry which is preliminary data.</text>
</comment>
<sequence length="170" mass="20252">MIKPEEVAGQAKRKENENIRFRSYLKNHADEETLDRQFLELHKEIFDGYDCSNCRNCCKMYPGTIPESDLEKDAEWLKLTREQFIEFFLERGAMPWEYQTKHMPCDFLKEDGTCMLGENKPDNCSRYPYTDQPYRLESLYSVLDAVEVCPAAYEIWERLKKIYGFRTGNR</sequence>
<gene>
    <name evidence="1" type="ORF">BEI61_05626</name>
</gene>
<keyword evidence="1" id="KW-0966">Cell projection</keyword>
<dbReference type="InterPro" id="IPR005358">
    <property type="entry name" value="Puta_zinc/iron-chelating_dom"/>
</dbReference>
<keyword evidence="1" id="KW-0282">Flagellum</keyword>
<dbReference type="Proteomes" id="UP000094067">
    <property type="component" value="Unassembled WGS sequence"/>
</dbReference>
<evidence type="ECO:0000313" key="1">
    <source>
        <dbReference type="EMBL" id="ODM02464.1"/>
    </source>
</evidence>
<dbReference type="Pfam" id="PF03692">
    <property type="entry name" value="CxxCxxCC"/>
    <property type="match status" value="1"/>
</dbReference>
<dbReference type="GO" id="GO:0008168">
    <property type="term" value="F:methyltransferase activity"/>
    <property type="evidence" value="ECO:0007669"/>
    <property type="project" value="UniProtKB-KW"/>
</dbReference>
<accession>A0A1E3A131</accession>
<keyword evidence="1" id="KW-0489">Methyltransferase</keyword>
<dbReference type="AlphaFoldDB" id="A0A1E3A131"/>
<proteinExistence type="predicted"/>
<dbReference type="RefSeq" id="WP_069154984.1">
    <property type="nucleotide sequence ID" value="NZ_DAWDRA010000142.1"/>
</dbReference>
<protein>
    <submittedName>
        <fullName evidence="1">Flagellin N-methylase</fullName>
    </submittedName>
</protein>
<keyword evidence="1" id="KW-0969">Cilium</keyword>
<dbReference type="EMBL" id="MCGH01000004">
    <property type="protein sequence ID" value="ODM02464.1"/>
    <property type="molecule type" value="Genomic_DNA"/>
</dbReference>
<keyword evidence="1" id="KW-0808">Transferase</keyword>
<name>A0A1E3A131_9FIRM</name>
<evidence type="ECO:0000313" key="2">
    <source>
        <dbReference type="Proteomes" id="UP000094067"/>
    </source>
</evidence>
<reference evidence="1 2" key="1">
    <citation type="submission" date="2016-07" db="EMBL/GenBank/DDBJ databases">
        <title>Characterization of isolates of Eisenbergiella tayi derived from blood cultures, using whole genome sequencing.</title>
        <authorList>
            <person name="Burdz T."/>
            <person name="Wiebe D."/>
            <person name="Huynh C."/>
            <person name="Bernard K."/>
        </authorList>
    </citation>
    <scope>NUCLEOTIDE SEQUENCE [LARGE SCALE GENOMIC DNA]</scope>
    <source>
        <strain evidence="1 2">NML 110608</strain>
    </source>
</reference>